<dbReference type="InterPro" id="IPR029068">
    <property type="entry name" value="Glyas_Bleomycin-R_OHBP_Dase"/>
</dbReference>
<gene>
    <name evidence="1" type="ORF">Tasa_010_284</name>
</gene>
<evidence type="ECO:0000313" key="2">
    <source>
        <dbReference type="Proteomes" id="UP000032679"/>
    </source>
</evidence>
<keyword evidence="2" id="KW-1185">Reference proteome</keyword>
<dbReference type="PANTHER" id="PTHR35006:SF1">
    <property type="entry name" value="BLL2941 PROTEIN"/>
    <property type="match status" value="1"/>
</dbReference>
<comment type="caution">
    <text evidence="1">The sequence shown here is derived from an EMBL/GenBank/DDBJ whole genome shotgun (WGS) entry which is preliminary data.</text>
</comment>
<dbReference type="STRING" id="1231623.Tasa_010_284"/>
<evidence type="ECO:0000313" key="1">
    <source>
        <dbReference type="EMBL" id="GAN53737.1"/>
    </source>
</evidence>
<dbReference type="Proteomes" id="UP000032679">
    <property type="component" value="Unassembled WGS sequence"/>
</dbReference>
<organism evidence="1 2">
    <name type="scientific">Tanticharoenia sakaeratensis NBRC 103193</name>
    <dbReference type="NCBI Taxonomy" id="1231623"/>
    <lineage>
        <taxon>Bacteria</taxon>
        <taxon>Pseudomonadati</taxon>
        <taxon>Pseudomonadota</taxon>
        <taxon>Alphaproteobacteria</taxon>
        <taxon>Acetobacterales</taxon>
        <taxon>Acetobacteraceae</taxon>
        <taxon>Tanticharoenia</taxon>
    </lineage>
</organism>
<dbReference type="SUPFAM" id="SSF54593">
    <property type="entry name" value="Glyoxalase/Bleomycin resistance protein/Dihydroxybiphenyl dioxygenase"/>
    <property type="match status" value="1"/>
</dbReference>
<sequence length="105" mass="11233">MGTTGCAPGVFDSMARVVYRHDGQVLLVMRLIDGHPATVGNGMTIGFASASPEITDAWHEAGIAHGGEAIENLPGVRQSGLGRLYLAYLRDPDDNKLCALHRMQD</sequence>
<name>A0A0D6MJE0_9PROT</name>
<dbReference type="Gene3D" id="3.10.180.10">
    <property type="entry name" value="2,3-Dihydroxybiphenyl 1,2-Dioxygenase, domain 1"/>
    <property type="match status" value="1"/>
</dbReference>
<accession>A0A0D6MJE0</accession>
<dbReference type="AlphaFoldDB" id="A0A0D6MJE0"/>
<reference evidence="1 2" key="1">
    <citation type="submission" date="2012-10" db="EMBL/GenBank/DDBJ databases">
        <title>Genome sequencing of Tanticharoenia sakaeratensis NBRC 103193.</title>
        <authorList>
            <person name="Azuma Y."/>
            <person name="Hadano H."/>
            <person name="Hirakawa H."/>
            <person name="Matsushita K."/>
        </authorList>
    </citation>
    <scope>NUCLEOTIDE SEQUENCE [LARGE SCALE GENOMIC DNA]</scope>
    <source>
        <strain evidence="1 2">NBRC 103193</strain>
    </source>
</reference>
<protein>
    <recommendedName>
        <fullName evidence="3">Glyoxalase/bleomycin resistance protein/dioxygenase</fullName>
    </recommendedName>
</protein>
<dbReference type="PANTHER" id="PTHR35006">
    <property type="entry name" value="GLYOXALASE FAMILY PROTEIN (AFU_ORTHOLOGUE AFUA_5G14830)"/>
    <property type="match status" value="1"/>
</dbReference>
<evidence type="ECO:0008006" key="3">
    <source>
        <dbReference type="Google" id="ProtNLM"/>
    </source>
</evidence>
<proteinExistence type="predicted"/>
<dbReference type="EMBL" id="BALE01000010">
    <property type="protein sequence ID" value="GAN53737.1"/>
    <property type="molecule type" value="Genomic_DNA"/>
</dbReference>